<keyword evidence="3" id="KW-1185">Reference proteome</keyword>
<feature type="region of interest" description="Disordered" evidence="1">
    <location>
        <begin position="280"/>
        <end position="406"/>
    </location>
</feature>
<name>A0A9N8EWD4_9STRA</name>
<feature type="compositionally biased region" description="Basic and acidic residues" evidence="1">
    <location>
        <begin position="397"/>
        <end position="406"/>
    </location>
</feature>
<gene>
    <name evidence="2" type="ORF">SEMRO_2203_G318950.1</name>
</gene>
<evidence type="ECO:0000256" key="1">
    <source>
        <dbReference type="SAM" id="MobiDB-lite"/>
    </source>
</evidence>
<dbReference type="EMBL" id="CAICTM010002201">
    <property type="protein sequence ID" value="CAB9528347.1"/>
    <property type="molecule type" value="Genomic_DNA"/>
</dbReference>
<feature type="compositionally biased region" description="Basic residues" evidence="1">
    <location>
        <begin position="331"/>
        <end position="340"/>
    </location>
</feature>
<evidence type="ECO:0000313" key="3">
    <source>
        <dbReference type="Proteomes" id="UP001153069"/>
    </source>
</evidence>
<feature type="region of interest" description="Disordered" evidence="1">
    <location>
        <begin position="1"/>
        <end position="24"/>
    </location>
</feature>
<organism evidence="2 3">
    <name type="scientific">Seminavis robusta</name>
    <dbReference type="NCBI Taxonomy" id="568900"/>
    <lineage>
        <taxon>Eukaryota</taxon>
        <taxon>Sar</taxon>
        <taxon>Stramenopiles</taxon>
        <taxon>Ochrophyta</taxon>
        <taxon>Bacillariophyta</taxon>
        <taxon>Bacillariophyceae</taxon>
        <taxon>Bacillariophycidae</taxon>
        <taxon>Naviculales</taxon>
        <taxon>Naviculaceae</taxon>
        <taxon>Seminavis</taxon>
    </lineage>
</organism>
<feature type="compositionally biased region" description="Polar residues" evidence="1">
    <location>
        <begin position="376"/>
        <end position="385"/>
    </location>
</feature>
<feature type="compositionally biased region" description="Acidic residues" evidence="1">
    <location>
        <begin position="1"/>
        <end position="10"/>
    </location>
</feature>
<feature type="compositionally biased region" description="Basic and acidic residues" evidence="1">
    <location>
        <begin position="319"/>
        <end position="330"/>
    </location>
</feature>
<reference evidence="2" key="1">
    <citation type="submission" date="2020-06" db="EMBL/GenBank/DDBJ databases">
        <authorList>
            <consortium name="Plant Systems Biology data submission"/>
        </authorList>
    </citation>
    <scope>NUCLEOTIDE SEQUENCE</scope>
    <source>
        <strain evidence="2">D6</strain>
    </source>
</reference>
<feature type="compositionally biased region" description="Low complexity" evidence="1">
    <location>
        <begin position="308"/>
        <end position="318"/>
    </location>
</feature>
<evidence type="ECO:0000313" key="2">
    <source>
        <dbReference type="EMBL" id="CAB9528347.1"/>
    </source>
</evidence>
<dbReference type="Proteomes" id="UP001153069">
    <property type="component" value="Unassembled WGS sequence"/>
</dbReference>
<feature type="compositionally biased region" description="Basic and acidic residues" evidence="1">
    <location>
        <begin position="292"/>
        <end position="307"/>
    </location>
</feature>
<protein>
    <submittedName>
        <fullName evidence="2">Uncharacterized protein</fullName>
    </submittedName>
</protein>
<proteinExistence type="predicted"/>
<dbReference type="AlphaFoldDB" id="A0A9N8EWD4"/>
<comment type="caution">
    <text evidence="2">The sequence shown here is derived from an EMBL/GenBank/DDBJ whole genome shotgun (WGS) entry which is preliminary data.</text>
</comment>
<accession>A0A9N8EWD4</accession>
<sequence>MSASDSDSDVPDYFGSPSGSSEQRKKAVKIIEEINQQTSVYNTITVLAVKPKIPADANKKPIIGFAIQIAGSASVKLGNLCFKKEKNSTHPSFTNTGITQWVHYAPDPNDRKNVLKTTIVKNEKPMSVKTKRFVRVLNHDSTVDMTEGFIKGFVENAMIPMYNKKVLDDSEHDTKGETIKLATNWYQEVDSWSEILIEGDLPKMYGNSWLKNINFVGPKKFEDFVKEDKAYLYSIWSPGHIPPYKMKNYKLAEKHLAPQDFHCLGAGKTGIKALFDVQSPVDKTGKGSRTKPKSDSKMPAKSKESEQNKSSSKSSATTKKSDTPSSSKKDTPKKKNSKKRAAGESDLGIDEKGFSTGGPSPLGKKVKAAEIEDDPIQSSTSTESDVNVAEVPLTQHEASDSDSDSR</sequence>